<gene>
    <name evidence="1" type="ORF">BJY27_000061</name>
</gene>
<evidence type="ECO:0000313" key="1">
    <source>
        <dbReference type="EMBL" id="MBB4779100.1"/>
    </source>
</evidence>
<keyword evidence="2" id="KW-1185">Reference proteome</keyword>
<name>A0ABR6L9U5_9ACTN</name>
<reference evidence="1 2" key="1">
    <citation type="submission" date="2020-08" db="EMBL/GenBank/DDBJ databases">
        <title>Sequencing the genomes of 1000 actinobacteria strains.</title>
        <authorList>
            <person name="Klenk H.-P."/>
        </authorList>
    </citation>
    <scope>NUCLEOTIDE SEQUENCE [LARGE SCALE GENOMIC DNA]</scope>
    <source>
        <strain evidence="1 2">DSM 41530</strain>
    </source>
</reference>
<dbReference type="EMBL" id="JACHNG010000001">
    <property type="protein sequence ID" value="MBB4779100.1"/>
    <property type="molecule type" value="Genomic_DNA"/>
</dbReference>
<comment type="caution">
    <text evidence="1">The sequence shown here is derived from an EMBL/GenBank/DDBJ whole genome shotgun (WGS) entry which is preliminary data.</text>
</comment>
<accession>A0ABR6L9U5</accession>
<evidence type="ECO:0000313" key="2">
    <source>
        <dbReference type="Proteomes" id="UP000530530"/>
    </source>
</evidence>
<sequence>MVAILYAENLMPKKLGSRQQLAAIPAQDG</sequence>
<proteinExistence type="predicted"/>
<organism evidence="1 2">
    <name type="scientific">Streptomyces rapamycinicus</name>
    <dbReference type="NCBI Taxonomy" id="1226757"/>
    <lineage>
        <taxon>Bacteria</taxon>
        <taxon>Bacillati</taxon>
        <taxon>Actinomycetota</taxon>
        <taxon>Actinomycetes</taxon>
        <taxon>Kitasatosporales</taxon>
        <taxon>Streptomycetaceae</taxon>
        <taxon>Streptomyces</taxon>
        <taxon>Streptomyces violaceusniger group</taxon>
    </lineage>
</organism>
<dbReference type="Proteomes" id="UP000530530">
    <property type="component" value="Unassembled WGS sequence"/>
</dbReference>
<protein>
    <submittedName>
        <fullName evidence="1">Uncharacterized protein</fullName>
    </submittedName>
</protein>